<dbReference type="InterPro" id="IPR029422">
    <property type="entry name" value="CCDC74_C"/>
</dbReference>
<evidence type="ECO:0000256" key="1">
    <source>
        <dbReference type="ARBA" id="ARBA00023054"/>
    </source>
</evidence>
<evidence type="ECO:0000256" key="3">
    <source>
        <dbReference type="SAM" id="MobiDB-lite"/>
    </source>
</evidence>
<feature type="region of interest" description="Disordered" evidence="3">
    <location>
        <begin position="102"/>
        <end position="121"/>
    </location>
</feature>
<feature type="coiled-coil region" evidence="2">
    <location>
        <begin position="71"/>
        <end position="98"/>
    </location>
</feature>
<dbReference type="CTD" id="91409"/>
<reference evidence="6" key="2">
    <citation type="submission" date="2025-09" db="UniProtKB">
        <authorList>
            <consortium name="Ensembl"/>
        </authorList>
    </citation>
    <scope>IDENTIFICATION</scope>
</reference>
<evidence type="ECO:0000259" key="4">
    <source>
        <dbReference type="Pfam" id="PF14916"/>
    </source>
</evidence>
<evidence type="ECO:0000313" key="7">
    <source>
        <dbReference type="Proteomes" id="UP000261480"/>
    </source>
</evidence>
<proteinExistence type="predicted"/>
<keyword evidence="7" id="KW-1185">Reference proteome</keyword>
<dbReference type="AlphaFoldDB" id="A0A3B3YE63"/>
<dbReference type="Pfam" id="PF14916">
    <property type="entry name" value="CCDC92"/>
    <property type="match status" value="1"/>
</dbReference>
<evidence type="ECO:0000256" key="2">
    <source>
        <dbReference type="SAM" id="Coils"/>
    </source>
</evidence>
<dbReference type="Proteomes" id="UP000261480">
    <property type="component" value="Unplaced"/>
</dbReference>
<dbReference type="InterPro" id="IPR039496">
    <property type="entry name" value="CCDC92/74_N"/>
</dbReference>
<feature type="domain" description="Coiled coil protein 74 C-terminal" evidence="5">
    <location>
        <begin position="187"/>
        <end position="302"/>
    </location>
</feature>
<dbReference type="PANTHER" id="PTHR14882">
    <property type="entry name" value="COILED-COIL DOMAIN-CONTAINING 74A"/>
    <property type="match status" value="1"/>
</dbReference>
<reference evidence="6" key="1">
    <citation type="submission" date="2025-08" db="UniProtKB">
        <authorList>
            <consortium name="Ensembl"/>
        </authorList>
    </citation>
    <scope>IDENTIFICATION</scope>
</reference>
<evidence type="ECO:0000313" key="6">
    <source>
        <dbReference type="Ensembl" id="ENSPMEP00000025647.1"/>
    </source>
</evidence>
<dbReference type="InterPro" id="IPR040370">
    <property type="entry name" value="CCDC74A/CCDC74B/CCDC92"/>
</dbReference>
<feature type="region of interest" description="Disordered" evidence="3">
    <location>
        <begin position="268"/>
        <end position="287"/>
    </location>
</feature>
<dbReference type="PANTHER" id="PTHR14882:SF5">
    <property type="entry name" value="COILED-COIL DOMAIN CONTAINING 74A"/>
    <property type="match status" value="1"/>
</dbReference>
<sequence length="307" mass="34295">MAGNDLPPIFQSTFRTRFEFSRKASSPRSRPPGHSVPAVSLIVRGNAPNTTQLSDVDPRIISLQKNIRYLQKQQTETLEKLHAEMDFLKRENKELKYRLTMDSSKGGKKGTTPNRNARSPCQIHSGLYGEELLEDSLFQDQASREVNESPRSVQLNHGGELTGLRKTVLEPVRINSIRAAGPSDLPPRPSTMQECEAIIQQLYSENSLQTQEIARLKALLSDIILSKKITREHQSLSKAYLAVEPCKLGEEKKFRTLGSHPVPPIVAGPSRAGVVPPGLKQRPDSSAADRQNRLLSIQQLHIQRGFR</sequence>
<keyword evidence="1 2" id="KW-0175">Coiled coil</keyword>
<protein>
    <submittedName>
        <fullName evidence="6">Uncharacterized protein</fullName>
    </submittedName>
</protein>
<accession>A0A3B3YE63</accession>
<dbReference type="Ensembl" id="ENSPMET00000004570.1">
    <property type="protein sequence ID" value="ENSPMEP00000025647.1"/>
    <property type="gene ID" value="ENSPMEG00000008772.1"/>
</dbReference>
<dbReference type="STRING" id="48701.ENSPMEP00000025647"/>
<dbReference type="GeneID" id="106918295"/>
<dbReference type="KEGG" id="pmei:106918295"/>
<feature type="domain" description="CCDC92/74 N-terminal" evidence="4">
    <location>
        <begin position="59"/>
        <end position="110"/>
    </location>
</feature>
<name>A0A3B3YE63_9TELE</name>
<dbReference type="OrthoDB" id="2155209at2759"/>
<evidence type="ECO:0000259" key="5">
    <source>
        <dbReference type="Pfam" id="PF14917"/>
    </source>
</evidence>
<dbReference type="Pfam" id="PF14917">
    <property type="entry name" value="CCDC74_C"/>
    <property type="match status" value="1"/>
</dbReference>
<dbReference type="RefSeq" id="XP_014843402.1">
    <property type="nucleotide sequence ID" value="XM_014987916.1"/>
</dbReference>
<organism evidence="6 7">
    <name type="scientific">Poecilia mexicana</name>
    <dbReference type="NCBI Taxonomy" id="48701"/>
    <lineage>
        <taxon>Eukaryota</taxon>
        <taxon>Metazoa</taxon>
        <taxon>Chordata</taxon>
        <taxon>Craniata</taxon>
        <taxon>Vertebrata</taxon>
        <taxon>Euteleostomi</taxon>
        <taxon>Actinopterygii</taxon>
        <taxon>Neopterygii</taxon>
        <taxon>Teleostei</taxon>
        <taxon>Neoteleostei</taxon>
        <taxon>Acanthomorphata</taxon>
        <taxon>Ovalentaria</taxon>
        <taxon>Atherinomorphae</taxon>
        <taxon>Cyprinodontiformes</taxon>
        <taxon>Poeciliidae</taxon>
        <taxon>Poeciliinae</taxon>
        <taxon>Poecilia</taxon>
    </lineage>
</organism>